<sequence>MICSTKLSIESLKRALALLERINFMKENRFPKKAVDNLIALDLSGNNDRKWNWFSSLKDWIRELEAIGDNNGSQIQEIIRKKETIITEACRKRHAEDRSRTLLSNYCESYKFLKNIDFGDCEEYLTFKLPLPIVSTFPQLRLADNKRLRLRYKNISYHIDYEIECPVCNRNEKGTLNHIRKTCPMYVQ</sequence>
<reference evidence="1 2" key="1">
    <citation type="submission" date="2024-05" db="EMBL/GenBank/DDBJ databases">
        <title>The nuclear and mitochondrial genome assemblies of Tetragonisca angustula (Apidae: Meliponini), a tiny yet remarkable pollinator in the Neotropics.</title>
        <authorList>
            <person name="Ferrari R."/>
            <person name="Ricardo P.C."/>
            <person name="Dias F.C."/>
            <person name="Araujo N.S."/>
            <person name="Soares D.O."/>
            <person name="Zhou Q.-S."/>
            <person name="Zhu C.-D."/>
            <person name="Coutinho L."/>
            <person name="Airas M.C."/>
            <person name="Batista T.M."/>
        </authorList>
    </citation>
    <scope>NUCLEOTIDE SEQUENCE [LARGE SCALE GENOMIC DNA]</scope>
    <source>
        <strain evidence="1">ASF017062</strain>
        <tissue evidence="1">Abdomen</tissue>
    </source>
</reference>
<keyword evidence="2" id="KW-1185">Reference proteome</keyword>
<evidence type="ECO:0000313" key="1">
    <source>
        <dbReference type="EMBL" id="KAK9293993.1"/>
    </source>
</evidence>
<dbReference type="AlphaFoldDB" id="A0AAW0Z9G2"/>
<dbReference type="Proteomes" id="UP001432146">
    <property type="component" value="Unassembled WGS sequence"/>
</dbReference>
<comment type="caution">
    <text evidence="1">The sequence shown here is derived from an EMBL/GenBank/DDBJ whole genome shotgun (WGS) entry which is preliminary data.</text>
</comment>
<organism evidence="1 2">
    <name type="scientific">Tetragonisca angustula</name>
    <dbReference type="NCBI Taxonomy" id="166442"/>
    <lineage>
        <taxon>Eukaryota</taxon>
        <taxon>Metazoa</taxon>
        <taxon>Ecdysozoa</taxon>
        <taxon>Arthropoda</taxon>
        <taxon>Hexapoda</taxon>
        <taxon>Insecta</taxon>
        <taxon>Pterygota</taxon>
        <taxon>Neoptera</taxon>
        <taxon>Endopterygota</taxon>
        <taxon>Hymenoptera</taxon>
        <taxon>Apocrita</taxon>
        <taxon>Aculeata</taxon>
        <taxon>Apoidea</taxon>
        <taxon>Anthophila</taxon>
        <taxon>Apidae</taxon>
        <taxon>Tetragonisca</taxon>
    </lineage>
</organism>
<name>A0AAW0Z9G2_9HYME</name>
<protein>
    <submittedName>
        <fullName evidence="1">Uncharacterized protein</fullName>
    </submittedName>
</protein>
<evidence type="ECO:0000313" key="2">
    <source>
        <dbReference type="Proteomes" id="UP001432146"/>
    </source>
</evidence>
<dbReference type="EMBL" id="JAWNGG020000354">
    <property type="protein sequence ID" value="KAK9293993.1"/>
    <property type="molecule type" value="Genomic_DNA"/>
</dbReference>
<accession>A0AAW0Z9G2</accession>
<gene>
    <name evidence="1" type="ORF">QLX08_011238</name>
</gene>
<proteinExistence type="predicted"/>